<proteinExistence type="predicted"/>
<sequence length="237" mass="24461">MYGNLHTLPRSTANPMTASRNSIFLSHFSRPSSVSGTTLGTAGTMGATEATGAPPDDDDTTRGGTAATGPDTGPGSEAGSPGLAIAAGGLLPRASEGRLSPPRSMGPGDVRGICGAPRVRPAGTSGAGPAGRHRPRHVGPGLLLATLLYPAPRCSAGGVRGARVCAPSAHLSDVPDEELRAGACSHVGSSFELGAPTGLQAPKCSRRLSLKPIRRCDWHRMTMRSHWQKKYAPFWLR</sequence>
<reference evidence="1 2" key="1">
    <citation type="journal article" date="2020" name="Cell">
        <title>Large-Scale Comparative Analyses of Tick Genomes Elucidate Their Genetic Diversity and Vector Capacities.</title>
        <authorList>
            <consortium name="Tick Genome and Microbiome Consortium (TIGMIC)"/>
            <person name="Jia N."/>
            <person name="Wang J."/>
            <person name="Shi W."/>
            <person name="Du L."/>
            <person name="Sun Y."/>
            <person name="Zhan W."/>
            <person name="Jiang J.F."/>
            <person name="Wang Q."/>
            <person name="Zhang B."/>
            <person name="Ji P."/>
            <person name="Bell-Sakyi L."/>
            <person name="Cui X.M."/>
            <person name="Yuan T.T."/>
            <person name="Jiang B.G."/>
            <person name="Yang W.F."/>
            <person name="Lam T.T."/>
            <person name="Chang Q.C."/>
            <person name="Ding S.J."/>
            <person name="Wang X.J."/>
            <person name="Zhu J.G."/>
            <person name="Ruan X.D."/>
            <person name="Zhao L."/>
            <person name="Wei J.T."/>
            <person name="Ye R.Z."/>
            <person name="Que T.C."/>
            <person name="Du C.H."/>
            <person name="Zhou Y.H."/>
            <person name="Cheng J.X."/>
            <person name="Dai P.F."/>
            <person name="Guo W.B."/>
            <person name="Han X.H."/>
            <person name="Huang E.J."/>
            <person name="Li L.F."/>
            <person name="Wei W."/>
            <person name="Gao Y.C."/>
            <person name="Liu J.Z."/>
            <person name="Shao H.Z."/>
            <person name="Wang X."/>
            <person name="Wang C.C."/>
            <person name="Yang T.C."/>
            <person name="Huo Q.B."/>
            <person name="Li W."/>
            <person name="Chen H.Y."/>
            <person name="Chen S.E."/>
            <person name="Zhou L.G."/>
            <person name="Ni X.B."/>
            <person name="Tian J.H."/>
            <person name="Sheng Y."/>
            <person name="Liu T."/>
            <person name="Pan Y.S."/>
            <person name="Xia L.Y."/>
            <person name="Li J."/>
            <person name="Zhao F."/>
            <person name="Cao W.C."/>
        </authorList>
    </citation>
    <scope>NUCLEOTIDE SEQUENCE [LARGE SCALE GENOMIC DNA]</scope>
    <source>
        <strain evidence="1">Iper-2018</strain>
    </source>
</reference>
<name>A0AC60NXB6_IXOPE</name>
<evidence type="ECO:0000313" key="2">
    <source>
        <dbReference type="Proteomes" id="UP000805193"/>
    </source>
</evidence>
<organism evidence="1 2">
    <name type="scientific">Ixodes persulcatus</name>
    <name type="common">Taiga tick</name>
    <dbReference type="NCBI Taxonomy" id="34615"/>
    <lineage>
        <taxon>Eukaryota</taxon>
        <taxon>Metazoa</taxon>
        <taxon>Ecdysozoa</taxon>
        <taxon>Arthropoda</taxon>
        <taxon>Chelicerata</taxon>
        <taxon>Arachnida</taxon>
        <taxon>Acari</taxon>
        <taxon>Parasitiformes</taxon>
        <taxon>Ixodida</taxon>
        <taxon>Ixodoidea</taxon>
        <taxon>Ixodidae</taxon>
        <taxon>Ixodinae</taxon>
        <taxon>Ixodes</taxon>
    </lineage>
</organism>
<dbReference type="Proteomes" id="UP000805193">
    <property type="component" value="Unassembled WGS sequence"/>
</dbReference>
<accession>A0AC60NXB6</accession>
<dbReference type="EMBL" id="JABSTQ010011403">
    <property type="protein sequence ID" value="KAG0411799.1"/>
    <property type="molecule type" value="Genomic_DNA"/>
</dbReference>
<keyword evidence="2" id="KW-1185">Reference proteome</keyword>
<protein>
    <submittedName>
        <fullName evidence="1">Uncharacterized protein</fullName>
    </submittedName>
</protein>
<gene>
    <name evidence="1" type="ORF">HPB47_011055</name>
</gene>
<evidence type="ECO:0000313" key="1">
    <source>
        <dbReference type="EMBL" id="KAG0411799.1"/>
    </source>
</evidence>
<comment type="caution">
    <text evidence="1">The sequence shown here is derived from an EMBL/GenBank/DDBJ whole genome shotgun (WGS) entry which is preliminary data.</text>
</comment>